<dbReference type="VEuPathDB" id="MicrosporidiaDB:ECANGB1_787"/>
<dbReference type="Proteomes" id="UP000192639">
    <property type="component" value="Unassembled WGS sequence"/>
</dbReference>
<dbReference type="AlphaFoldDB" id="A0A1Y1S7G9"/>
<protein>
    <submittedName>
        <fullName evidence="1">Uncharacterized protein</fullName>
    </submittedName>
</protein>
<organism evidence="1 2">
    <name type="scientific">Enterospora canceri</name>
    <dbReference type="NCBI Taxonomy" id="1081671"/>
    <lineage>
        <taxon>Eukaryota</taxon>
        <taxon>Fungi</taxon>
        <taxon>Fungi incertae sedis</taxon>
        <taxon>Microsporidia</taxon>
        <taxon>Enterocytozoonidae</taxon>
        <taxon>Enterospora</taxon>
    </lineage>
</organism>
<sequence>MLLNLISTIGCATGNSHLYKNANRNYIFRKTIELKNLTKKQETTNVELSTLQETHGKIVQEAFVLQESSDLLKEKMEGYKVWVDKLNLMKVLLQSLIAIENTELCTTILNNAYVETKKIIEKIPGFECVFNHDNLLSVEAHFHCVLNRDFTRIKEEKLMLESKYDEMGKQLEEYKDKLFRNVSKTSRLKDELKYFQKTEKRIREELGSHQ</sequence>
<accession>A0A1Y1S7G9</accession>
<evidence type="ECO:0000313" key="2">
    <source>
        <dbReference type="Proteomes" id="UP000192639"/>
    </source>
</evidence>
<evidence type="ECO:0000313" key="1">
    <source>
        <dbReference type="EMBL" id="ORD94379.1"/>
    </source>
</evidence>
<keyword evidence="2" id="KW-1185">Reference proteome</keyword>
<dbReference type="EMBL" id="LWDP01000022">
    <property type="protein sequence ID" value="ORD94379.1"/>
    <property type="molecule type" value="Genomic_DNA"/>
</dbReference>
<comment type="caution">
    <text evidence="1">The sequence shown here is derived from an EMBL/GenBank/DDBJ whole genome shotgun (WGS) entry which is preliminary data.</text>
</comment>
<name>A0A1Y1S7G9_9MICR</name>
<proteinExistence type="predicted"/>
<gene>
    <name evidence="1" type="ORF">ECANGB1_787</name>
</gene>
<reference evidence="1 2" key="1">
    <citation type="journal article" date="2017" name="Environ. Microbiol.">
        <title>Decay of the glycolytic pathway and adaptation to intranuclear parasitism within Enterocytozoonidae microsporidia.</title>
        <authorList>
            <person name="Wiredu Boakye D."/>
            <person name="Jaroenlak P."/>
            <person name="Prachumwat A."/>
            <person name="Williams T.A."/>
            <person name="Bateman K.S."/>
            <person name="Itsathitphaisarn O."/>
            <person name="Sritunyalucksana K."/>
            <person name="Paszkiewicz K.H."/>
            <person name="Moore K.A."/>
            <person name="Stentiford G.D."/>
            <person name="Williams B.A."/>
        </authorList>
    </citation>
    <scope>NUCLEOTIDE SEQUENCE [LARGE SCALE GENOMIC DNA]</scope>
    <source>
        <strain evidence="1 2">GB1</strain>
    </source>
</reference>